<accession>A0A255XVX3</accession>
<reference evidence="13 14" key="1">
    <citation type="submission" date="2017-07" db="EMBL/GenBank/DDBJ databases">
        <title>Elstera cyanobacteriorum sp. nov., a novel bacterium isolated from cyanobacterial aggregates in a eutrophic lake.</title>
        <authorList>
            <person name="Cai H."/>
        </authorList>
    </citation>
    <scope>NUCLEOTIDE SEQUENCE [LARGE SCALE GENOMIC DNA]</scope>
    <source>
        <strain evidence="13 14">TH019</strain>
    </source>
</reference>
<proteinExistence type="inferred from homology"/>
<gene>
    <name evidence="12" type="primary">fluC</name>
    <name evidence="12" type="synonym">crcB</name>
    <name evidence="13" type="ORF">CHR90_04735</name>
</gene>
<keyword evidence="6 12" id="KW-0915">Sodium</keyword>
<evidence type="ECO:0000256" key="3">
    <source>
        <dbReference type="ARBA" id="ARBA00022519"/>
    </source>
</evidence>
<feature type="binding site" evidence="12">
    <location>
        <position position="75"/>
    </location>
    <ligand>
        <name>Na(+)</name>
        <dbReference type="ChEBI" id="CHEBI:29101"/>
        <note>structural</note>
    </ligand>
</feature>
<evidence type="ECO:0000256" key="5">
    <source>
        <dbReference type="ARBA" id="ARBA00022989"/>
    </source>
</evidence>
<dbReference type="NCBIfam" id="NF010791">
    <property type="entry name" value="PRK14195.1"/>
    <property type="match status" value="1"/>
</dbReference>
<keyword evidence="8 12" id="KW-0472">Membrane</keyword>
<evidence type="ECO:0000256" key="7">
    <source>
        <dbReference type="ARBA" id="ARBA00023065"/>
    </source>
</evidence>
<keyword evidence="3" id="KW-0997">Cell inner membrane</keyword>
<feature type="transmembrane region" description="Helical" evidence="12">
    <location>
        <begin position="97"/>
        <end position="121"/>
    </location>
</feature>
<dbReference type="PANTHER" id="PTHR28259:SF1">
    <property type="entry name" value="FLUORIDE EXPORT PROTEIN 1-RELATED"/>
    <property type="match status" value="1"/>
</dbReference>
<feature type="transmembrane region" description="Helical" evidence="12">
    <location>
        <begin position="33"/>
        <end position="55"/>
    </location>
</feature>
<dbReference type="GO" id="GO:0062054">
    <property type="term" value="F:fluoride channel activity"/>
    <property type="evidence" value="ECO:0007669"/>
    <property type="project" value="UniProtKB-UniRule"/>
</dbReference>
<keyword evidence="12" id="KW-0813">Transport</keyword>
<comment type="caution">
    <text evidence="13">The sequence shown here is derived from an EMBL/GenBank/DDBJ whole genome shotgun (WGS) entry which is preliminary data.</text>
</comment>
<dbReference type="OrthoDB" id="9806299at2"/>
<keyword evidence="12" id="KW-0479">Metal-binding</keyword>
<comment type="activity regulation">
    <text evidence="12">Na(+) is not transported, but it plays an essential structural role and its presence is essential for fluoride channel function.</text>
</comment>
<dbReference type="AlphaFoldDB" id="A0A255XVX3"/>
<feature type="transmembrane region" description="Helical" evidence="12">
    <location>
        <begin position="67"/>
        <end position="85"/>
    </location>
</feature>
<name>A0A255XVX3_9PROT</name>
<evidence type="ECO:0000256" key="2">
    <source>
        <dbReference type="ARBA" id="ARBA00022475"/>
    </source>
</evidence>
<dbReference type="RefSeq" id="WP_094407843.1">
    <property type="nucleotide sequence ID" value="NZ_BMJZ01000008.1"/>
</dbReference>
<evidence type="ECO:0000313" key="13">
    <source>
        <dbReference type="EMBL" id="OYQ20380.1"/>
    </source>
</evidence>
<protein>
    <recommendedName>
        <fullName evidence="12">Fluoride-specific ion channel FluC</fullName>
    </recommendedName>
</protein>
<dbReference type="PANTHER" id="PTHR28259">
    <property type="entry name" value="FLUORIDE EXPORT PROTEIN 1-RELATED"/>
    <property type="match status" value="1"/>
</dbReference>
<keyword evidence="4 12" id="KW-0812">Transmembrane</keyword>
<evidence type="ECO:0000256" key="6">
    <source>
        <dbReference type="ARBA" id="ARBA00023053"/>
    </source>
</evidence>
<keyword evidence="7 12" id="KW-0406">Ion transport</keyword>
<dbReference type="InterPro" id="IPR003691">
    <property type="entry name" value="FluC"/>
</dbReference>
<dbReference type="GO" id="GO:0005886">
    <property type="term" value="C:plasma membrane"/>
    <property type="evidence" value="ECO:0007669"/>
    <property type="project" value="UniProtKB-SubCell"/>
</dbReference>
<keyword evidence="9 12" id="KW-0407">Ion channel</keyword>
<comment type="function">
    <text evidence="12">Fluoride-specific ion channel. Important for reducing fluoride concentration in the cell, thus reducing its toxicity.</text>
</comment>
<dbReference type="GO" id="GO:0046872">
    <property type="term" value="F:metal ion binding"/>
    <property type="evidence" value="ECO:0007669"/>
    <property type="project" value="UniProtKB-KW"/>
</dbReference>
<dbReference type="Pfam" id="PF02537">
    <property type="entry name" value="CRCB"/>
    <property type="match status" value="1"/>
</dbReference>
<dbReference type="NCBIfam" id="TIGR00494">
    <property type="entry name" value="crcB"/>
    <property type="match status" value="1"/>
</dbReference>
<keyword evidence="14" id="KW-1185">Reference proteome</keyword>
<comment type="subcellular location">
    <subcellularLocation>
        <location evidence="1 12">Cell membrane</location>
        <topology evidence="1 12">Multi-pass membrane protein</topology>
    </subcellularLocation>
</comment>
<evidence type="ECO:0000313" key="14">
    <source>
        <dbReference type="Proteomes" id="UP000216361"/>
    </source>
</evidence>
<evidence type="ECO:0000256" key="11">
    <source>
        <dbReference type="ARBA" id="ARBA00035585"/>
    </source>
</evidence>
<comment type="similarity">
    <text evidence="10 12">Belongs to the fluoride channel Fluc/FEX (TC 1.A.43) family.</text>
</comment>
<dbReference type="EMBL" id="NOXS01000028">
    <property type="protein sequence ID" value="OYQ20380.1"/>
    <property type="molecule type" value="Genomic_DNA"/>
</dbReference>
<comment type="catalytic activity">
    <reaction evidence="11">
        <text>fluoride(in) = fluoride(out)</text>
        <dbReference type="Rhea" id="RHEA:76159"/>
        <dbReference type="ChEBI" id="CHEBI:17051"/>
    </reaction>
    <physiologicalReaction direction="left-to-right" evidence="11">
        <dbReference type="Rhea" id="RHEA:76160"/>
    </physiologicalReaction>
</comment>
<feature type="binding site" evidence="12">
    <location>
        <position position="78"/>
    </location>
    <ligand>
        <name>Na(+)</name>
        <dbReference type="ChEBI" id="CHEBI:29101"/>
        <note>structural</note>
    </ligand>
</feature>
<organism evidence="13 14">
    <name type="scientific">Elstera cyanobacteriorum</name>
    <dbReference type="NCBI Taxonomy" id="2022747"/>
    <lineage>
        <taxon>Bacteria</taxon>
        <taxon>Pseudomonadati</taxon>
        <taxon>Pseudomonadota</taxon>
        <taxon>Alphaproteobacteria</taxon>
        <taxon>Rhodospirillales</taxon>
        <taxon>Rhodospirillaceae</taxon>
        <taxon>Elstera</taxon>
    </lineage>
</organism>
<dbReference type="Proteomes" id="UP000216361">
    <property type="component" value="Unassembled WGS sequence"/>
</dbReference>
<dbReference type="HAMAP" id="MF_00454">
    <property type="entry name" value="FluC"/>
    <property type="match status" value="1"/>
</dbReference>
<keyword evidence="5 12" id="KW-1133">Transmembrane helix</keyword>
<evidence type="ECO:0000256" key="10">
    <source>
        <dbReference type="ARBA" id="ARBA00035120"/>
    </source>
</evidence>
<evidence type="ECO:0000256" key="1">
    <source>
        <dbReference type="ARBA" id="ARBA00004651"/>
    </source>
</evidence>
<evidence type="ECO:0000256" key="12">
    <source>
        <dbReference type="HAMAP-Rule" id="MF_00454"/>
    </source>
</evidence>
<evidence type="ECO:0000256" key="4">
    <source>
        <dbReference type="ARBA" id="ARBA00022692"/>
    </source>
</evidence>
<sequence>MSSVLLVGLGGALGSMARYLMVLGVGRWLGTGFPWGTLSVNLIGCFLMGLLTALFTGPLPVSAETRLFFTTGILGGFTTFSAFGLDASGLLDKGDSGAALLYLAGSVALGYAGVRLGAAFIRLWS</sequence>
<evidence type="ECO:0000256" key="9">
    <source>
        <dbReference type="ARBA" id="ARBA00023303"/>
    </source>
</evidence>
<keyword evidence="2 12" id="KW-1003">Cell membrane</keyword>
<dbReference type="GO" id="GO:0140114">
    <property type="term" value="P:cellular detoxification of fluoride"/>
    <property type="evidence" value="ECO:0007669"/>
    <property type="project" value="UniProtKB-UniRule"/>
</dbReference>
<evidence type="ECO:0000256" key="8">
    <source>
        <dbReference type="ARBA" id="ARBA00023136"/>
    </source>
</evidence>